<keyword evidence="5" id="KW-1043">Host membrane</keyword>
<dbReference type="Pfam" id="PF00805">
    <property type="entry name" value="Pentapeptide"/>
    <property type="match status" value="2"/>
</dbReference>
<dbReference type="PANTHER" id="PTHR14136">
    <property type="entry name" value="BTB_POZ DOMAIN-CONTAINING PROTEIN KCTD9"/>
    <property type="match status" value="1"/>
</dbReference>
<evidence type="ECO:0000259" key="8">
    <source>
        <dbReference type="Pfam" id="PF21684"/>
    </source>
</evidence>
<dbReference type="AlphaFoldDB" id="A0A379XJA0"/>
<dbReference type="Gene3D" id="3.30.2450.10">
    <property type="entry name" value="Secreted effector protein pipB2"/>
    <property type="match status" value="1"/>
</dbReference>
<evidence type="ECO:0000313" key="9">
    <source>
        <dbReference type="EMBL" id="SUH95476.1"/>
    </source>
</evidence>
<evidence type="ECO:0000256" key="5">
    <source>
        <dbReference type="ARBA" id="ARBA00022870"/>
    </source>
</evidence>
<name>A0A379XJA0_SALER</name>
<feature type="domain" description="Secreted effector protein PipB2 N-terminal" evidence="8">
    <location>
        <begin position="29"/>
        <end position="132"/>
    </location>
</feature>
<reference evidence="9 10" key="1">
    <citation type="submission" date="2018-06" db="EMBL/GenBank/DDBJ databases">
        <authorList>
            <consortium name="Pathogen Informatics"/>
            <person name="Doyle S."/>
        </authorList>
    </citation>
    <scope>NUCLEOTIDE SEQUENCE [LARGE SCALE GENOMIC DNA]</scope>
    <source>
        <strain evidence="9 10">NCTC7295</strain>
    </source>
</reference>
<keyword evidence="6" id="KW-0843">Virulence</keyword>
<dbReference type="EMBL" id="UGWZ01000002">
    <property type="protein sequence ID" value="SUH95476.1"/>
    <property type="molecule type" value="Genomic_DNA"/>
</dbReference>
<dbReference type="GO" id="GO:0033644">
    <property type="term" value="C:host cell membrane"/>
    <property type="evidence" value="ECO:0007669"/>
    <property type="project" value="UniProtKB-SubCell"/>
</dbReference>
<evidence type="ECO:0000256" key="2">
    <source>
        <dbReference type="ARBA" id="ARBA00004613"/>
    </source>
</evidence>
<dbReference type="SUPFAM" id="SSF141571">
    <property type="entry name" value="Pentapeptide repeat-like"/>
    <property type="match status" value="1"/>
</dbReference>
<evidence type="ECO:0000256" key="6">
    <source>
        <dbReference type="ARBA" id="ARBA00023026"/>
    </source>
</evidence>
<evidence type="ECO:0000256" key="3">
    <source>
        <dbReference type="ARBA" id="ARBA00022525"/>
    </source>
</evidence>
<sequence>MPSLSISPNSLLVIVSAAGTGMDSDIKKAISPKNILEHIINFFTFGGVTRENKKNYLHILELMTNALAQKKNQIGMDTSLHLNDINGCQVSFTPSETDHNYITIEVKKGDYSERYNINSNKFIKVCQALEMRNELGIPQDPIILTECGKINLRGVDLSFKDLSHKNLRNVDFTGSYLYRTNLFGADLTKSLFSDATLTHCIFSCSTLKGAVFSGADASHSFFSGADLINADLSNGNFSYATFSEADLSGTDASFANLFRADFRNADFTKVNLTCANLKKATVEPDFLTDVSEHPGAQIDNLIYANTLPAQLSSMLSPVLPSSCEQPPSAS</sequence>
<dbReference type="InterPro" id="IPR051082">
    <property type="entry name" value="Pentapeptide-BTB/POZ_domain"/>
</dbReference>
<accession>A0A379XJA0</accession>
<evidence type="ECO:0000256" key="7">
    <source>
        <dbReference type="ARBA" id="ARBA00023136"/>
    </source>
</evidence>
<evidence type="ECO:0000256" key="1">
    <source>
        <dbReference type="ARBA" id="ARBA00004551"/>
    </source>
</evidence>
<dbReference type="InterPro" id="IPR048984">
    <property type="entry name" value="PipB2_N"/>
</dbReference>
<dbReference type="GO" id="GO:0005576">
    <property type="term" value="C:extracellular region"/>
    <property type="evidence" value="ECO:0007669"/>
    <property type="project" value="UniProtKB-SubCell"/>
</dbReference>
<proteinExistence type="predicted"/>
<dbReference type="InterPro" id="IPR001646">
    <property type="entry name" value="5peptide_repeat"/>
</dbReference>
<dbReference type="Proteomes" id="UP000254124">
    <property type="component" value="Unassembled WGS sequence"/>
</dbReference>
<keyword evidence="4" id="KW-0677">Repeat</keyword>
<keyword evidence="3" id="KW-0964">Secreted</keyword>
<protein>
    <submittedName>
        <fullName evidence="9">Effector protein pipB2</fullName>
    </submittedName>
</protein>
<comment type="subcellular location">
    <subcellularLocation>
        <location evidence="1">Host membrane</location>
    </subcellularLocation>
    <subcellularLocation>
        <location evidence="2">Secreted</location>
    </subcellularLocation>
</comment>
<keyword evidence="7" id="KW-0472">Membrane</keyword>
<organism evidence="9 10">
    <name type="scientific">Salmonella enterica subsp. arizonae</name>
    <dbReference type="NCBI Taxonomy" id="59203"/>
    <lineage>
        <taxon>Bacteria</taxon>
        <taxon>Pseudomonadati</taxon>
        <taxon>Pseudomonadota</taxon>
        <taxon>Gammaproteobacteria</taxon>
        <taxon>Enterobacterales</taxon>
        <taxon>Enterobacteriaceae</taxon>
        <taxon>Salmonella</taxon>
    </lineage>
</organism>
<dbReference type="PANTHER" id="PTHR14136:SF17">
    <property type="entry name" value="BTB_POZ DOMAIN-CONTAINING PROTEIN KCTD9"/>
    <property type="match status" value="1"/>
</dbReference>
<dbReference type="Gene3D" id="2.160.20.80">
    <property type="entry name" value="E3 ubiquitin-protein ligase SopA"/>
    <property type="match status" value="1"/>
</dbReference>
<evidence type="ECO:0000313" key="10">
    <source>
        <dbReference type="Proteomes" id="UP000254124"/>
    </source>
</evidence>
<dbReference type="Pfam" id="PF21684">
    <property type="entry name" value="PipB2_N"/>
    <property type="match status" value="1"/>
</dbReference>
<evidence type="ECO:0000256" key="4">
    <source>
        <dbReference type="ARBA" id="ARBA00022737"/>
    </source>
</evidence>
<gene>
    <name evidence="9" type="primary">pipB2_4</name>
    <name evidence="9" type="ORF">NCTC7295_05697</name>
</gene>